<dbReference type="EMBL" id="MN709888">
    <property type="protein sequence ID" value="QIT03131.1"/>
    <property type="molecule type" value="Genomic_DNA"/>
</dbReference>
<sequence length="210" mass="25288">MNVVLRSKQILIYRVTEYRRIRYLFWSFVLLLISFVLFLVGITSYLGRDFLFFPEEISHFLPFIPNYIYLPFIPRGATMYFDGIVGLLISFFLWAAIILDVDGGYDIFQKEERMVYFFRWGFGFLGEKRRLIFKVPMKDIRCIKIMPEVQRDILTRTPTFYRIVFMETINYELIPLTRIEDDLSFQEIVDKAFEIGRFVDVPVFLMYPLY</sequence>
<evidence type="ECO:0000256" key="8">
    <source>
        <dbReference type="ARBA" id="ARBA00023136"/>
    </source>
</evidence>
<evidence type="ECO:0000256" key="5">
    <source>
        <dbReference type="ARBA" id="ARBA00022531"/>
    </source>
</evidence>
<evidence type="ECO:0000256" key="6">
    <source>
        <dbReference type="ARBA" id="ARBA00022692"/>
    </source>
</evidence>
<keyword evidence="5" id="KW-0602">Photosynthesis</keyword>
<evidence type="ECO:0000256" key="9">
    <source>
        <dbReference type="SAM" id="Phobius"/>
    </source>
</evidence>
<keyword evidence="10" id="KW-0934">Plastid</keyword>
<evidence type="ECO:0000256" key="4">
    <source>
        <dbReference type="ARBA" id="ARBA00015395"/>
    </source>
</evidence>
<comment type="similarity">
    <text evidence="3">Belongs to the Ycf4 family.</text>
</comment>
<dbReference type="GO" id="GO:0009522">
    <property type="term" value="C:photosystem I"/>
    <property type="evidence" value="ECO:0007669"/>
    <property type="project" value="InterPro"/>
</dbReference>
<evidence type="ECO:0000256" key="2">
    <source>
        <dbReference type="ARBA" id="ARBA00004141"/>
    </source>
</evidence>
<dbReference type="Pfam" id="PF02392">
    <property type="entry name" value="Ycf4"/>
    <property type="match status" value="1"/>
</dbReference>
<keyword evidence="7 9" id="KW-1133">Transmembrane helix</keyword>
<keyword evidence="8 9" id="KW-0472">Membrane</keyword>
<name>A0A6H0ELI3_ABRPR</name>
<evidence type="ECO:0000256" key="1">
    <source>
        <dbReference type="ARBA" id="ARBA00002862"/>
    </source>
</evidence>
<protein>
    <recommendedName>
        <fullName evidence="4">Photosystem I assembly protein Ycf4</fullName>
    </recommendedName>
</protein>
<dbReference type="InterPro" id="IPR003359">
    <property type="entry name" value="PSI_Ycf4_assembly"/>
</dbReference>
<dbReference type="GO" id="GO:0015979">
    <property type="term" value="P:photosynthesis"/>
    <property type="evidence" value="ECO:0007669"/>
    <property type="project" value="UniProtKB-KW"/>
</dbReference>
<dbReference type="AlphaFoldDB" id="A0A6H0ELI3"/>
<evidence type="ECO:0000256" key="7">
    <source>
        <dbReference type="ARBA" id="ARBA00022989"/>
    </source>
</evidence>
<gene>
    <name evidence="10" type="primary">ycf4</name>
</gene>
<accession>A0A6H0ELI3</accession>
<geneLocation type="plastid" evidence="10"/>
<proteinExistence type="inferred from homology"/>
<reference evidence="10" key="1">
    <citation type="journal article" date="2020" name="Syst. Biol.">
        <title>Exploration of Plastid Phylogenomic Conflict Yields New Insights into the Deep Relationships of Leguminosae.</title>
        <authorList>
            <person name="Zhang R."/>
            <person name="Wang Y.H."/>
            <person name="Jin J.J."/>
            <person name="Stull G.W."/>
            <person name="Bruneau A."/>
            <person name="Cardoso D."/>
            <person name="de Queiroz L.P."/>
            <person name="Moore M.J."/>
            <person name="Zhang S.D."/>
            <person name="Chen S.Y."/>
            <person name="Wang J."/>
            <person name="Li D.Z."/>
            <person name="Yi T.S."/>
        </authorList>
    </citation>
    <scope>NUCLEOTIDE SEQUENCE</scope>
    <source>
        <tissue evidence="10">Silica</tissue>
    </source>
</reference>
<evidence type="ECO:0000256" key="3">
    <source>
        <dbReference type="ARBA" id="ARBA00008198"/>
    </source>
</evidence>
<comment type="subcellular location">
    <subcellularLocation>
        <location evidence="2">Membrane</location>
        <topology evidence="2">Multi-pass membrane protein</topology>
    </subcellularLocation>
</comment>
<dbReference type="GeneID" id="54634488"/>
<keyword evidence="6 9" id="KW-0812">Transmembrane</keyword>
<comment type="function">
    <text evidence="1">Seems to be required for the assembly of the photosystem I complex.</text>
</comment>
<evidence type="ECO:0000313" key="10">
    <source>
        <dbReference type="EMBL" id="QIT03131.1"/>
    </source>
</evidence>
<feature type="transmembrane region" description="Helical" evidence="9">
    <location>
        <begin position="21"/>
        <end position="46"/>
    </location>
</feature>
<dbReference type="RefSeq" id="YP_009772263.1">
    <property type="nucleotide sequence ID" value="NC_047402.1"/>
</dbReference>
<dbReference type="KEGG" id="aprc:54634488"/>
<feature type="transmembrane region" description="Helical" evidence="9">
    <location>
        <begin position="79"/>
        <end position="101"/>
    </location>
</feature>
<organism evidence="10">
    <name type="scientific">Abrus precatorius</name>
    <name type="common">Indian licorice</name>
    <name type="synonym">Glycine abrus</name>
    <dbReference type="NCBI Taxonomy" id="3816"/>
    <lineage>
        <taxon>Eukaryota</taxon>
        <taxon>Viridiplantae</taxon>
        <taxon>Streptophyta</taxon>
        <taxon>Embryophyta</taxon>
        <taxon>Tracheophyta</taxon>
        <taxon>Spermatophyta</taxon>
        <taxon>Magnoliopsida</taxon>
        <taxon>eudicotyledons</taxon>
        <taxon>Gunneridae</taxon>
        <taxon>Pentapetalae</taxon>
        <taxon>rosids</taxon>
        <taxon>fabids</taxon>
        <taxon>Fabales</taxon>
        <taxon>Fabaceae</taxon>
        <taxon>Papilionoideae</taxon>
        <taxon>50 kb inversion clade</taxon>
        <taxon>NPAAA clade</taxon>
        <taxon>indigoferoid/millettioid clade</taxon>
        <taxon>Abreae</taxon>
        <taxon>Abrus</taxon>
    </lineage>
</organism>